<dbReference type="CDD" id="cd00829">
    <property type="entry name" value="SCP-x_thiolase"/>
    <property type="match status" value="1"/>
</dbReference>
<dbReference type="Proteomes" id="UP000037712">
    <property type="component" value="Unassembled WGS sequence"/>
</dbReference>
<dbReference type="Pfam" id="PF22691">
    <property type="entry name" value="Thiolase_C_1"/>
    <property type="match status" value="1"/>
</dbReference>
<sequence length="381" mass="40578">MNEVSIIGVGLHPFGRFGEKQAMDMGADAIRSALTDAGIDWTQVQRGYAGSHEVSNPDAIVGKLGLTGIPFFGVFNGCATGNTSLTMAAEAVKHGEADIAVAVGFDKHPKGAFGGDPSVLGLPGWYGETGLYLTTHFFGMKINRYMAMNGITPQTLAKVAAKNFRNGERNDKAWRRTPMSEEAILAAPYLNYPLTQYMYCAPNEGAAAVIVCRRDIAHNYTEQPIHIAASELRTRRYGAFEMQSPSLPVGGAPSPTVDASRAAFEVAGIGPEDVHVAQLQDTDAGSEIIHMAENGFCADGDQEKWIADGYTEITGRLPVNTDGGLMANGEPIGASGLRQIYEIVTQLRGRAGNRQISGPHRVGYTHLYGSPGTGAVTILTT</sequence>
<dbReference type="GO" id="GO:0016747">
    <property type="term" value="F:acyltransferase activity, transferring groups other than amino-acyl groups"/>
    <property type="evidence" value="ECO:0007669"/>
    <property type="project" value="InterPro"/>
</dbReference>
<dbReference type="PANTHER" id="PTHR42870:SF1">
    <property type="entry name" value="NON-SPECIFIC LIPID-TRANSFER PROTEIN-LIKE 2"/>
    <property type="match status" value="1"/>
</dbReference>
<evidence type="ECO:0000259" key="2">
    <source>
        <dbReference type="Pfam" id="PF22691"/>
    </source>
</evidence>
<feature type="domain" description="Thiolase C-terminal" evidence="2">
    <location>
        <begin position="255"/>
        <end position="378"/>
    </location>
</feature>
<comment type="caution">
    <text evidence="3">The sequence shown here is derived from an EMBL/GenBank/DDBJ whole genome shotgun (WGS) entry which is preliminary data.</text>
</comment>
<feature type="domain" description="Thiolase N-terminal" evidence="1">
    <location>
        <begin position="5"/>
        <end position="173"/>
    </location>
</feature>
<gene>
    <name evidence="3" type="ORF">Z051_15755</name>
</gene>
<dbReference type="InterPro" id="IPR020616">
    <property type="entry name" value="Thiolase_N"/>
</dbReference>
<dbReference type="RefSeq" id="WP_054373471.1">
    <property type="nucleotide sequence ID" value="NZ_AZYO01000042.1"/>
</dbReference>
<dbReference type="PANTHER" id="PTHR42870">
    <property type="entry name" value="ACETYL-COA C-ACETYLTRANSFERASE"/>
    <property type="match status" value="1"/>
</dbReference>
<dbReference type="Gene3D" id="3.40.47.10">
    <property type="match status" value="1"/>
</dbReference>
<dbReference type="InterPro" id="IPR016039">
    <property type="entry name" value="Thiolase-like"/>
</dbReference>
<proteinExistence type="predicted"/>
<reference evidence="4" key="2">
    <citation type="submission" date="2015-01" db="EMBL/GenBank/DDBJ databases">
        <title>Draft genome sequence of potential hydrocarbon metabolising strain of Rhodococcus rhodochrous.</title>
        <authorList>
            <person name="Aggarwal R.K."/>
            <person name="Dawar C."/>
        </authorList>
    </citation>
    <scope>NUCLEOTIDE SEQUENCE [LARGE SCALE GENOMIC DNA]</scope>
    <source>
        <strain evidence="4">KG-21</strain>
    </source>
</reference>
<evidence type="ECO:0000313" key="4">
    <source>
        <dbReference type="Proteomes" id="UP000037712"/>
    </source>
</evidence>
<keyword evidence="3" id="KW-0808">Transferase</keyword>
<dbReference type="EMBL" id="AZYO01000042">
    <property type="protein sequence ID" value="KOS55243.1"/>
    <property type="molecule type" value="Genomic_DNA"/>
</dbReference>
<evidence type="ECO:0000313" key="3">
    <source>
        <dbReference type="EMBL" id="KOS55243.1"/>
    </source>
</evidence>
<dbReference type="InterPro" id="IPR055140">
    <property type="entry name" value="Thiolase_C_2"/>
</dbReference>
<dbReference type="InterPro" id="IPR002155">
    <property type="entry name" value="Thiolase"/>
</dbReference>
<reference evidence="3 4" key="1">
    <citation type="journal article" date="2015" name="Genome Announc.">
        <title>Draft Genome Sequence of Rhodococcus rhodochrous Strain KG-21, a Soil Isolate from Oil Fields of Krishna-Godavari Basin, India.</title>
        <authorList>
            <person name="Dawar C."/>
            <person name="Aggarwal R.K."/>
        </authorList>
    </citation>
    <scope>NUCLEOTIDE SEQUENCE [LARGE SCALE GENOMIC DNA]</scope>
    <source>
        <strain evidence="3 4">KG-21</strain>
    </source>
</reference>
<protein>
    <submittedName>
        <fullName evidence="3">Acetyl-CoA acetyltransferase</fullName>
    </submittedName>
</protein>
<name>A0A0N0S0M9_RHORH</name>
<dbReference type="Pfam" id="PF00108">
    <property type="entry name" value="Thiolase_N"/>
    <property type="match status" value="1"/>
</dbReference>
<dbReference type="SUPFAM" id="SSF53901">
    <property type="entry name" value="Thiolase-like"/>
    <property type="match status" value="2"/>
</dbReference>
<accession>A0A0N0S0M9</accession>
<dbReference type="PATRIC" id="fig|1441923.3.peg.3453"/>
<dbReference type="AlphaFoldDB" id="A0A0N0S0M9"/>
<dbReference type="PIRSF" id="PIRSF000429">
    <property type="entry name" value="Ac-CoA_Ac_transf"/>
    <property type="match status" value="1"/>
</dbReference>
<organism evidence="3 4">
    <name type="scientific">Rhodococcus rhodochrous KG-21</name>
    <dbReference type="NCBI Taxonomy" id="1441923"/>
    <lineage>
        <taxon>Bacteria</taxon>
        <taxon>Bacillati</taxon>
        <taxon>Actinomycetota</taxon>
        <taxon>Actinomycetes</taxon>
        <taxon>Mycobacteriales</taxon>
        <taxon>Nocardiaceae</taxon>
        <taxon>Rhodococcus</taxon>
    </lineage>
</organism>
<evidence type="ECO:0000259" key="1">
    <source>
        <dbReference type="Pfam" id="PF00108"/>
    </source>
</evidence>